<reference evidence="2 3" key="1">
    <citation type="submission" date="2019-03" db="EMBL/GenBank/DDBJ databases">
        <title>Dyadobacter AR-3-6 sp. nov., isolated from arctic soil.</title>
        <authorList>
            <person name="Chaudhary D.K."/>
        </authorList>
    </citation>
    <scope>NUCLEOTIDE SEQUENCE [LARGE SCALE GENOMIC DNA]</scope>
    <source>
        <strain evidence="2 3">AR-3-6</strain>
    </source>
</reference>
<organism evidence="2 3">
    <name type="scientific">Dyadobacter psychrotolerans</name>
    <dbReference type="NCBI Taxonomy" id="2541721"/>
    <lineage>
        <taxon>Bacteria</taxon>
        <taxon>Pseudomonadati</taxon>
        <taxon>Bacteroidota</taxon>
        <taxon>Cytophagia</taxon>
        <taxon>Cytophagales</taxon>
        <taxon>Spirosomataceae</taxon>
        <taxon>Dyadobacter</taxon>
    </lineage>
</organism>
<name>A0A4R5DE63_9BACT</name>
<dbReference type="InterPro" id="IPR006842">
    <property type="entry name" value="Transposase_31"/>
</dbReference>
<dbReference type="AlphaFoldDB" id="A0A4R5DE63"/>
<dbReference type="OrthoDB" id="932587at2"/>
<evidence type="ECO:0000259" key="1">
    <source>
        <dbReference type="Pfam" id="PF04754"/>
    </source>
</evidence>
<protein>
    <recommendedName>
        <fullName evidence="1">Transposase (putative) YhgA-like domain-containing protein</fullName>
    </recommendedName>
</protein>
<evidence type="ECO:0000313" key="2">
    <source>
        <dbReference type="EMBL" id="TDE10250.1"/>
    </source>
</evidence>
<feature type="domain" description="Transposase (putative) YhgA-like" evidence="1">
    <location>
        <begin position="2"/>
        <end position="75"/>
    </location>
</feature>
<gene>
    <name evidence="2" type="ORF">E0F88_28570</name>
</gene>
<proteinExistence type="predicted"/>
<sequence length="225" mass="25373">MIPILLYHGRGKWKYQPLSGLFKNLDPEWKQFIPDFDYVYNNLGEISDQQVEALQNKFLAASLLSLKHSFEKKWLEGNALKILILSNDASENLQRNLAVYIFANSSLTEQKIIELMKSLPSNIKNTLMSTLDLLEKRAVERGLQKGIEQGIAQGLEQGIERGIEKGMERGLQKGIEQGIELGKSDIVKNLLTSTDFTTEKIAILTGVNEKIIEKIRNELNSGKQG</sequence>
<dbReference type="Proteomes" id="UP000294850">
    <property type="component" value="Unassembled WGS sequence"/>
</dbReference>
<keyword evidence="3" id="KW-1185">Reference proteome</keyword>
<evidence type="ECO:0000313" key="3">
    <source>
        <dbReference type="Proteomes" id="UP000294850"/>
    </source>
</evidence>
<accession>A0A4R5DE63</accession>
<comment type="caution">
    <text evidence="2">The sequence shown here is derived from an EMBL/GenBank/DDBJ whole genome shotgun (WGS) entry which is preliminary data.</text>
</comment>
<dbReference type="EMBL" id="SMFL01000016">
    <property type="protein sequence ID" value="TDE10250.1"/>
    <property type="molecule type" value="Genomic_DNA"/>
</dbReference>
<dbReference type="Pfam" id="PF04754">
    <property type="entry name" value="Transposase_31"/>
    <property type="match status" value="1"/>
</dbReference>